<dbReference type="CDD" id="cd22343">
    <property type="entry name" value="PDDEXK_lambda_exonuclease-like"/>
    <property type="match status" value="1"/>
</dbReference>
<dbReference type="InterPro" id="IPR011335">
    <property type="entry name" value="Restrct_endonuc-II-like"/>
</dbReference>
<dbReference type="SUPFAM" id="SSF52980">
    <property type="entry name" value="Restriction endonuclease-like"/>
    <property type="match status" value="1"/>
</dbReference>
<dbReference type="AlphaFoldDB" id="A0A7D9LLA7"/>
<evidence type="ECO:0000313" key="2">
    <source>
        <dbReference type="Proteomes" id="UP001152795"/>
    </source>
</evidence>
<dbReference type="Pfam" id="PF09588">
    <property type="entry name" value="YqaJ"/>
    <property type="match status" value="1"/>
</dbReference>
<dbReference type="EMBL" id="CACRXK020020779">
    <property type="protein sequence ID" value="CAB4035162.1"/>
    <property type="molecule type" value="Genomic_DNA"/>
</dbReference>
<organism evidence="1 2">
    <name type="scientific">Paramuricea clavata</name>
    <name type="common">Red gorgonian</name>
    <name type="synonym">Violescent sea-whip</name>
    <dbReference type="NCBI Taxonomy" id="317549"/>
    <lineage>
        <taxon>Eukaryota</taxon>
        <taxon>Metazoa</taxon>
        <taxon>Cnidaria</taxon>
        <taxon>Anthozoa</taxon>
        <taxon>Octocorallia</taxon>
        <taxon>Malacalcyonacea</taxon>
        <taxon>Plexauridae</taxon>
        <taxon>Paramuricea</taxon>
    </lineage>
</organism>
<dbReference type="GO" id="GO:0006281">
    <property type="term" value="P:DNA repair"/>
    <property type="evidence" value="ECO:0007669"/>
    <property type="project" value="UniProtKB-ARBA"/>
</dbReference>
<dbReference type="PANTHER" id="PTHR47526">
    <property type="entry name" value="ATP-DEPENDENT DNA HELICASE"/>
    <property type="match status" value="1"/>
</dbReference>
<dbReference type="InterPro" id="IPR019080">
    <property type="entry name" value="YqaJ_viral_recombinase"/>
</dbReference>
<comment type="caution">
    <text evidence="1">The sequence shown here is derived from an EMBL/GenBank/DDBJ whole genome shotgun (WGS) entry which is preliminary data.</text>
</comment>
<protein>
    <submittedName>
        <fullName evidence="1">PREDICTED: uncharacterized protein LOC105849037</fullName>
    </submittedName>
</protein>
<proteinExistence type="predicted"/>
<name>A0A7D9LLA7_PARCT</name>
<feature type="non-terminal residue" evidence="1">
    <location>
        <position position="1"/>
    </location>
</feature>
<accession>A0A7D9LLA7</accession>
<evidence type="ECO:0000313" key="1">
    <source>
        <dbReference type="EMBL" id="CAB4035162.1"/>
    </source>
</evidence>
<dbReference type="PANTHER" id="PTHR47526:SF3">
    <property type="entry name" value="PHD-TYPE DOMAIN-CONTAINING PROTEIN"/>
    <property type="match status" value="1"/>
</dbReference>
<dbReference type="Proteomes" id="UP001152795">
    <property type="component" value="Unassembled WGS sequence"/>
</dbReference>
<reference evidence="1" key="1">
    <citation type="submission" date="2020-04" db="EMBL/GenBank/DDBJ databases">
        <authorList>
            <person name="Alioto T."/>
            <person name="Alioto T."/>
            <person name="Gomez Garrido J."/>
        </authorList>
    </citation>
    <scope>NUCLEOTIDE SEQUENCE</scope>
    <source>
        <strain evidence="1">A484AB</strain>
    </source>
</reference>
<gene>
    <name evidence="1" type="ORF">PACLA_8A076348</name>
</gene>
<dbReference type="Gene3D" id="3.90.320.10">
    <property type="match status" value="1"/>
</dbReference>
<sequence>QRTQESISKIETLTTGQSSNNLWFDYRCGVITASVAHEVLCKYRRKNPTASSIENLVGKILGYEKPLRTASLSWGIENEAVARKRYVRQNKSSHKHLKCYESGLKLHPEMVMLGASVDGMVECSCCGDICLESGNQVSIFTQGEDCWRILYVQQPDSCLENFLSTDTKYRLKPGHKYYTQVQHQLFITGSSSADFVVYLPKESCTVSVTKETSYSEVSVPLLVDFFQHHLLPELLGRDILKKYICKEILREIVKMQQTLLIIKKCKRS</sequence>
<dbReference type="OrthoDB" id="5982837at2759"/>
<dbReference type="InterPro" id="IPR011604">
    <property type="entry name" value="PDDEXK-like_dom_sf"/>
</dbReference>
<keyword evidence="2" id="KW-1185">Reference proteome</keyword>